<evidence type="ECO:0000313" key="3">
    <source>
        <dbReference type="Proteomes" id="UP000483362"/>
    </source>
</evidence>
<accession>A0A6L5X9X3</accession>
<feature type="chain" id="PRO_5026936942" evidence="1">
    <location>
        <begin position="19"/>
        <end position="193"/>
    </location>
</feature>
<protein>
    <submittedName>
        <fullName evidence="2">Uncharacterized protein</fullName>
    </submittedName>
</protein>
<feature type="signal peptide" evidence="1">
    <location>
        <begin position="1"/>
        <end position="18"/>
    </location>
</feature>
<sequence>MKKVLAFIMVLLPMLACAQVVGTFSNRLAKRNDLTVQLLKKDNKPYYVCFDAQTKRGYGEVWVKYKDLAKFRQALIDARSKYVEWSQVADANNVKNFRKEIPVKFPKPIYCWEIAGDRFYDDYTGWKMTFSATKNNRFAFMLSETKDMNNRYITENYEIVFSCVEDFNSLIDLLDPAKVDAVVGDPVDESLFK</sequence>
<dbReference type="AlphaFoldDB" id="A0A6L5X9X3"/>
<proteinExistence type="predicted"/>
<gene>
    <name evidence="2" type="ORF">FYJ29_00425</name>
</gene>
<comment type="caution">
    <text evidence="2">The sequence shown here is derived from an EMBL/GenBank/DDBJ whole genome shotgun (WGS) entry which is preliminary data.</text>
</comment>
<organism evidence="2 3">
    <name type="scientific">Sodaliphilus pleomorphus</name>
    <dbReference type="NCBI Taxonomy" id="2606626"/>
    <lineage>
        <taxon>Bacteria</taxon>
        <taxon>Pseudomonadati</taxon>
        <taxon>Bacteroidota</taxon>
        <taxon>Bacteroidia</taxon>
        <taxon>Bacteroidales</taxon>
        <taxon>Muribaculaceae</taxon>
        <taxon>Sodaliphilus</taxon>
    </lineage>
</organism>
<keyword evidence="1" id="KW-0732">Signal</keyword>
<evidence type="ECO:0000256" key="1">
    <source>
        <dbReference type="SAM" id="SignalP"/>
    </source>
</evidence>
<keyword evidence="3" id="KW-1185">Reference proteome</keyword>
<reference evidence="2 3" key="1">
    <citation type="submission" date="2019-08" db="EMBL/GenBank/DDBJ databases">
        <title>In-depth cultivation of the pig gut microbiome towards novel bacterial diversity and tailored functional studies.</title>
        <authorList>
            <person name="Wylensek D."/>
            <person name="Hitch T.C.A."/>
            <person name="Clavel T."/>
        </authorList>
    </citation>
    <scope>NUCLEOTIDE SEQUENCE [LARGE SCALE GENOMIC DNA]</scope>
    <source>
        <strain evidence="2 3">Oil-RF-744-WCA-WT-10</strain>
    </source>
</reference>
<dbReference type="EMBL" id="VULT01000001">
    <property type="protein sequence ID" value="MSS16245.1"/>
    <property type="molecule type" value="Genomic_DNA"/>
</dbReference>
<dbReference type="Proteomes" id="UP000483362">
    <property type="component" value="Unassembled WGS sequence"/>
</dbReference>
<evidence type="ECO:0000313" key="2">
    <source>
        <dbReference type="EMBL" id="MSS16245.1"/>
    </source>
</evidence>
<dbReference type="RefSeq" id="WP_154327968.1">
    <property type="nucleotide sequence ID" value="NZ_CP045696.1"/>
</dbReference>
<name>A0A6L5X9X3_9BACT</name>